<dbReference type="InterPro" id="IPR050545">
    <property type="entry name" value="Mycobact_MmpL"/>
</dbReference>
<evidence type="ECO:0000256" key="6">
    <source>
        <dbReference type="SAM" id="Phobius"/>
    </source>
</evidence>
<gene>
    <name evidence="8" type="ORF">QQ020_35210</name>
</gene>
<dbReference type="InterPro" id="IPR001036">
    <property type="entry name" value="Acrflvin-R"/>
</dbReference>
<feature type="transmembrane region" description="Helical" evidence="6">
    <location>
        <begin position="331"/>
        <end position="357"/>
    </location>
</feature>
<protein>
    <submittedName>
        <fullName evidence="8">MMPL family transporter</fullName>
    </submittedName>
</protein>
<comment type="subcellular location">
    <subcellularLocation>
        <location evidence="1">Cell membrane</location>
        <topology evidence="1">Multi-pass membrane protein</topology>
    </subcellularLocation>
</comment>
<keyword evidence="3 6" id="KW-0812">Transmembrane</keyword>
<feature type="transmembrane region" description="Helical" evidence="6">
    <location>
        <begin position="302"/>
        <end position="325"/>
    </location>
</feature>
<dbReference type="PROSITE" id="PS50156">
    <property type="entry name" value="SSD"/>
    <property type="match status" value="1"/>
</dbReference>
<evidence type="ECO:0000256" key="5">
    <source>
        <dbReference type="ARBA" id="ARBA00023136"/>
    </source>
</evidence>
<dbReference type="PRINTS" id="PR00702">
    <property type="entry name" value="ACRIFLAVINRP"/>
</dbReference>
<evidence type="ECO:0000259" key="7">
    <source>
        <dbReference type="PROSITE" id="PS50156"/>
    </source>
</evidence>
<evidence type="ECO:0000313" key="8">
    <source>
        <dbReference type="EMBL" id="MDN5217377.1"/>
    </source>
</evidence>
<feature type="transmembrane region" description="Helical" evidence="6">
    <location>
        <begin position="687"/>
        <end position="710"/>
    </location>
</feature>
<keyword evidence="4 6" id="KW-1133">Transmembrane helix</keyword>
<keyword evidence="9" id="KW-1185">Reference proteome</keyword>
<reference evidence="8" key="1">
    <citation type="submission" date="2023-06" db="EMBL/GenBank/DDBJ databases">
        <title>Genomic of Agaribacillus aureum.</title>
        <authorList>
            <person name="Wang G."/>
        </authorList>
    </citation>
    <scope>NUCLEOTIDE SEQUENCE</scope>
    <source>
        <strain evidence="8">BMA12</strain>
    </source>
</reference>
<accession>A0ABT8LHV4</accession>
<feature type="transmembrane region" description="Helical" evidence="6">
    <location>
        <begin position="231"/>
        <end position="251"/>
    </location>
</feature>
<dbReference type="InterPro" id="IPR000731">
    <property type="entry name" value="SSD"/>
</dbReference>
<dbReference type="SUPFAM" id="SSF82866">
    <property type="entry name" value="Multidrug efflux transporter AcrB transmembrane domain"/>
    <property type="match status" value="2"/>
</dbReference>
<evidence type="ECO:0000256" key="2">
    <source>
        <dbReference type="ARBA" id="ARBA00022475"/>
    </source>
</evidence>
<organism evidence="8 9">
    <name type="scientific">Agaribacillus aureus</name>
    <dbReference type="NCBI Taxonomy" id="3051825"/>
    <lineage>
        <taxon>Bacteria</taxon>
        <taxon>Pseudomonadati</taxon>
        <taxon>Bacteroidota</taxon>
        <taxon>Cytophagia</taxon>
        <taxon>Cytophagales</taxon>
        <taxon>Splendidivirgaceae</taxon>
        <taxon>Agaribacillus</taxon>
    </lineage>
</organism>
<proteinExistence type="predicted"/>
<dbReference type="EMBL" id="JAUJEB010000015">
    <property type="protein sequence ID" value="MDN5217377.1"/>
    <property type="molecule type" value="Genomic_DNA"/>
</dbReference>
<dbReference type="InterPro" id="IPR004869">
    <property type="entry name" value="MMPL_dom"/>
</dbReference>
<dbReference type="Proteomes" id="UP001172083">
    <property type="component" value="Unassembled WGS sequence"/>
</dbReference>
<dbReference type="RefSeq" id="WP_346762713.1">
    <property type="nucleotide sequence ID" value="NZ_JAUJEB010000015.1"/>
</dbReference>
<feature type="transmembrane region" description="Helical" evidence="6">
    <location>
        <begin position="722"/>
        <end position="746"/>
    </location>
</feature>
<keyword evidence="5 6" id="KW-0472">Membrane</keyword>
<feature type="transmembrane region" description="Helical" evidence="6">
    <location>
        <begin position="205"/>
        <end position="224"/>
    </location>
</feature>
<comment type="caution">
    <text evidence="8">The sequence shown here is derived from an EMBL/GenBank/DDBJ whole genome shotgun (WGS) entry which is preliminary data.</text>
</comment>
<evidence type="ECO:0000313" key="9">
    <source>
        <dbReference type="Proteomes" id="UP001172083"/>
    </source>
</evidence>
<dbReference type="Gene3D" id="1.20.1640.10">
    <property type="entry name" value="Multidrug efflux transporter AcrB transmembrane domain"/>
    <property type="match status" value="2"/>
</dbReference>
<name>A0ABT8LHV4_9BACT</name>
<evidence type="ECO:0000256" key="4">
    <source>
        <dbReference type="ARBA" id="ARBA00022989"/>
    </source>
</evidence>
<feature type="domain" description="SSD" evidence="7">
    <location>
        <begin position="238"/>
        <end position="356"/>
    </location>
</feature>
<feature type="transmembrane region" description="Helical" evidence="6">
    <location>
        <begin position="257"/>
        <end position="282"/>
    </location>
</feature>
<dbReference type="Pfam" id="PF03176">
    <property type="entry name" value="MMPL"/>
    <property type="match status" value="2"/>
</dbReference>
<dbReference type="PANTHER" id="PTHR33406:SF12">
    <property type="entry name" value="BLR2997 PROTEIN"/>
    <property type="match status" value="1"/>
</dbReference>
<sequence length="751" mass="84974">MWKKVAIITIGSIFILSFVHLYFISQLEFDYEFENFFPIGDKDLTFYQTFREKFENDNDYLLIGFENEPDIFEYEFLQKVDSFSNALEASDHVVSLTTPTRLFNPVISPAGLFKLPVLHIDDPSRYPQDSSRIFKERKWVGSFFAEDGKALALVLKHTPLIQKPAADSLVQTVDRLAANYRLSPIFLAGKAKAQGVYINKMKTELAIFLSISLVLVTTFLILAYRSVWNVLVPLGVVILSVIWILGIMGIFNKPLDIMLVLLPSIMFVVAMSDVVHLLTKYIEELRQGLTRLEALKITLKEVGLATFLTSLTTAVGFLTLFTASIKPIREFGLYTAMGVFVAFILAFSLLPAILILIKKPPVVKHEKNRRRWLLFLMRSFNVVLKNYRLIFTLFLGIIIVALIGISRIEINTFLLDDIPRDDPLRKEFLFFDDKFGGYRPLEIAIEVKDSSKNVLDWEVLEELQKVENYLLEHYEAKNMLSPLQAVKSLNQALNGGLLAYFNLPDDQRLQKKIKKNLRYLKRSNADVKLFADDYKTSRFSGKIRDIGSKLSLERNATLNQFFQSDIDSTLVDLKITGTSLLIDKNNQYLTQNMIEGLGIAFLVIAVIVALLFRSLRMIVIALIPNIIPLMVVAAVMGYFGITLKLSTSIIFTIAFGIAVDDTIHFISKLKLELDKGKSLLYALKRTYLSTGKAIIITTLILAAGFLTLILSSFGGTYYTGLLVSLTLTLAVITDLTLLPALLLLFFKKRKT</sequence>
<feature type="transmembrane region" description="Helical" evidence="6">
    <location>
        <begin position="647"/>
        <end position="666"/>
    </location>
</feature>
<keyword evidence="2" id="KW-1003">Cell membrane</keyword>
<feature type="transmembrane region" description="Helical" evidence="6">
    <location>
        <begin position="387"/>
        <end position="405"/>
    </location>
</feature>
<feature type="transmembrane region" description="Helical" evidence="6">
    <location>
        <begin position="619"/>
        <end position="641"/>
    </location>
</feature>
<evidence type="ECO:0000256" key="3">
    <source>
        <dbReference type="ARBA" id="ARBA00022692"/>
    </source>
</evidence>
<evidence type="ECO:0000256" key="1">
    <source>
        <dbReference type="ARBA" id="ARBA00004651"/>
    </source>
</evidence>
<feature type="transmembrane region" description="Helical" evidence="6">
    <location>
        <begin position="593"/>
        <end position="612"/>
    </location>
</feature>
<dbReference type="PANTHER" id="PTHR33406">
    <property type="entry name" value="MEMBRANE PROTEIN MJ1562-RELATED"/>
    <property type="match status" value="1"/>
</dbReference>